<dbReference type="EMBL" id="GEDG01023461">
    <property type="protein sequence ID" value="JAP16721.1"/>
    <property type="molecule type" value="Transcribed_RNA"/>
</dbReference>
<name>A0A0V0H8K0_SOLCH</name>
<evidence type="ECO:0000313" key="1">
    <source>
        <dbReference type="EMBL" id="JAP16721.1"/>
    </source>
</evidence>
<sequence>MSDLYSRCFFCGKESDTLNHFFIHCAVTGVKWAMPKSKRDLMKCWNNRGGIVREKRCWSPIPACIWLTVRI</sequence>
<protein>
    <submittedName>
        <fullName evidence="1">Putative ovule protein</fullName>
    </submittedName>
</protein>
<reference evidence="1" key="1">
    <citation type="submission" date="2015-12" db="EMBL/GenBank/DDBJ databases">
        <title>Gene expression during late stages of embryo sac development: a critical building block for successful pollen-pistil interactions.</title>
        <authorList>
            <person name="Liu Y."/>
            <person name="Joly V."/>
            <person name="Sabar M."/>
            <person name="Matton D.P."/>
        </authorList>
    </citation>
    <scope>NUCLEOTIDE SEQUENCE</scope>
</reference>
<accession>A0A0V0H8K0</accession>
<dbReference type="AlphaFoldDB" id="A0A0V0H8K0"/>
<organism evidence="1">
    <name type="scientific">Solanum chacoense</name>
    <name type="common">Chaco potato</name>
    <dbReference type="NCBI Taxonomy" id="4108"/>
    <lineage>
        <taxon>Eukaryota</taxon>
        <taxon>Viridiplantae</taxon>
        <taxon>Streptophyta</taxon>
        <taxon>Embryophyta</taxon>
        <taxon>Tracheophyta</taxon>
        <taxon>Spermatophyta</taxon>
        <taxon>Magnoliopsida</taxon>
        <taxon>eudicotyledons</taxon>
        <taxon>Gunneridae</taxon>
        <taxon>Pentapetalae</taxon>
        <taxon>asterids</taxon>
        <taxon>lamiids</taxon>
        <taxon>Solanales</taxon>
        <taxon>Solanaceae</taxon>
        <taxon>Solanoideae</taxon>
        <taxon>Solaneae</taxon>
        <taxon>Solanum</taxon>
    </lineage>
</organism>
<proteinExistence type="predicted"/>